<feature type="region of interest" description="Disordered" evidence="1">
    <location>
        <begin position="396"/>
        <end position="429"/>
    </location>
</feature>
<evidence type="ECO:0000313" key="3">
    <source>
        <dbReference type="Proteomes" id="UP001560267"/>
    </source>
</evidence>
<feature type="region of interest" description="Disordered" evidence="1">
    <location>
        <begin position="87"/>
        <end position="172"/>
    </location>
</feature>
<keyword evidence="3" id="KW-1185">Reference proteome</keyword>
<comment type="caution">
    <text evidence="2">The sequence shown here is derived from an EMBL/GenBank/DDBJ whole genome shotgun (WGS) entry which is preliminary data.</text>
</comment>
<sequence length="429" mass="46463">MATKLEIELTSQLDNDSWTWRAAGARSPKGTVAAGLLYDGAKIGDVAKAEVSMGLDGIEILAVAAPSTKKQADNRIELLGSSSDEPLVTVSLKKKGRPNRGGPRDTAERPRRGADRGRPGQNPRDRRAGATPDNGDRPSGSTRTTHNRTGNTERRRPNRPEPKRLHPKEIHRREVLASLLPEHRPIGEALMRGGLPAVRSAIAEQNAKALAAGEPETPVDATLKIAEDILPRLRIATWLDRAEAAMEIANEISLKDLRSILAAADRSAKNQQVTELVGALTEVLTSRAGIETDRWQREVAEALQENRLVRALRLAAKLPDPSAKLPTELTQRLVSACNEEMTAQTPSDRWMVLIDAVAQSPIRRQVHPSGLPSDATPELIEFAKENAGRIPSLAALTGVSVPPPPRPEILAKVPRTSRPAKHTTTTDDA</sequence>
<dbReference type="Proteomes" id="UP001560267">
    <property type="component" value="Unassembled WGS sequence"/>
</dbReference>
<reference evidence="2 3" key="1">
    <citation type="submission" date="2024-07" db="EMBL/GenBank/DDBJ databases">
        <title>Draft Genome Sequence of Ferrimicrobium acidiphilum Strain YE2023, Isolated from a Pulp of Bioleach Reactor.</title>
        <authorList>
            <person name="Elkina Y.A."/>
            <person name="Bulaeva A.G."/>
            <person name="Beletsky A.V."/>
            <person name="Mardanov A.V."/>
        </authorList>
    </citation>
    <scope>NUCLEOTIDE SEQUENCE [LARGE SCALE GENOMIC DNA]</scope>
    <source>
        <strain evidence="2 3">YE2023</strain>
    </source>
</reference>
<organism evidence="2 3">
    <name type="scientific">Ferrimicrobium acidiphilum</name>
    <dbReference type="NCBI Taxonomy" id="121039"/>
    <lineage>
        <taxon>Bacteria</taxon>
        <taxon>Bacillati</taxon>
        <taxon>Actinomycetota</taxon>
        <taxon>Acidimicrobiia</taxon>
        <taxon>Acidimicrobiales</taxon>
        <taxon>Acidimicrobiaceae</taxon>
        <taxon>Ferrimicrobium</taxon>
    </lineage>
</organism>
<dbReference type="RefSeq" id="WP_298382975.1">
    <property type="nucleotide sequence ID" value="NZ_JBFSHR010000011.1"/>
</dbReference>
<evidence type="ECO:0000256" key="1">
    <source>
        <dbReference type="SAM" id="MobiDB-lite"/>
    </source>
</evidence>
<feature type="compositionally biased region" description="Basic and acidic residues" evidence="1">
    <location>
        <begin position="102"/>
        <end position="128"/>
    </location>
</feature>
<protein>
    <submittedName>
        <fullName evidence="2">Uncharacterized protein</fullName>
    </submittedName>
</protein>
<proteinExistence type="predicted"/>
<name>A0ABV3Y1R1_9ACTN</name>
<dbReference type="EMBL" id="JBFSHR010000011">
    <property type="protein sequence ID" value="MEX6429144.1"/>
    <property type="molecule type" value="Genomic_DNA"/>
</dbReference>
<feature type="compositionally biased region" description="Basic and acidic residues" evidence="1">
    <location>
        <begin position="151"/>
        <end position="172"/>
    </location>
</feature>
<gene>
    <name evidence="2" type="ORF">AB6A68_04745</name>
</gene>
<evidence type="ECO:0000313" key="2">
    <source>
        <dbReference type="EMBL" id="MEX6429144.1"/>
    </source>
</evidence>
<accession>A0ABV3Y1R1</accession>